<evidence type="ECO:0000313" key="3">
    <source>
        <dbReference type="Proteomes" id="UP001228113"/>
    </source>
</evidence>
<dbReference type="KEGG" id="msea:METESE_10490"/>
<name>A0AA48GN15_9BACT</name>
<dbReference type="Pfam" id="PF21758">
    <property type="entry name" value="PAC_bac"/>
    <property type="match status" value="1"/>
</dbReference>
<gene>
    <name evidence="2" type="ORF">METESE_10490</name>
</gene>
<evidence type="ECO:0000259" key="1">
    <source>
        <dbReference type="Pfam" id="PF21758"/>
    </source>
</evidence>
<dbReference type="InterPro" id="IPR048844">
    <property type="entry name" value="LpdD_chaperone-like"/>
</dbReference>
<sequence length="140" mass="14243">METLRLEASKGRLTIQLTCVPMGRDLVVAIAGGGLPHTGAVALAQPRPSLEDGGRRSATASVLALLGHKEDELARAIALELAARLGTTVTVACGIHLDAITAAERADVAGLTADLARELAEALERPGAMDTEGAPGHHGG</sequence>
<dbReference type="AlphaFoldDB" id="A0AA48GN15"/>
<protein>
    <recommendedName>
        <fullName evidence="1">Prenylated flavin chaperone LpdD-like domain-containing protein</fullName>
    </recommendedName>
</protein>
<proteinExistence type="predicted"/>
<dbReference type="EMBL" id="AP027081">
    <property type="protein sequence ID" value="BDU76091.1"/>
    <property type="molecule type" value="Genomic_DNA"/>
</dbReference>
<evidence type="ECO:0000313" key="2">
    <source>
        <dbReference type="EMBL" id="BDU76091.1"/>
    </source>
</evidence>
<reference evidence="2" key="1">
    <citation type="journal article" date="2023" name="Int. J. Syst. Evol. Microbiol.">
        <title>Mesoterricola silvestris gen. nov., sp. nov., Mesoterricola sediminis sp. nov., Geothrix oryzae sp. nov., Geothrix edaphica sp. nov., Geothrix rubra sp. nov., and Geothrix limicola sp. nov., six novel members of Acidobacteriota isolated from soils.</title>
        <authorList>
            <person name="Itoh H."/>
            <person name="Sugisawa Y."/>
            <person name="Mise K."/>
            <person name="Xu Z."/>
            <person name="Kuniyasu M."/>
            <person name="Ushijima N."/>
            <person name="Kawano K."/>
            <person name="Kobayashi E."/>
            <person name="Shiratori Y."/>
            <person name="Masuda Y."/>
            <person name="Senoo K."/>
        </authorList>
    </citation>
    <scope>NUCLEOTIDE SEQUENCE</scope>
    <source>
        <strain evidence="2">W786</strain>
    </source>
</reference>
<feature type="domain" description="Prenylated flavin chaperone LpdD-like" evidence="1">
    <location>
        <begin position="10"/>
        <end position="123"/>
    </location>
</feature>
<accession>A0AA48GN15</accession>
<organism evidence="2 3">
    <name type="scientific">Mesoterricola sediminis</name>
    <dbReference type="NCBI Taxonomy" id="2927980"/>
    <lineage>
        <taxon>Bacteria</taxon>
        <taxon>Pseudomonadati</taxon>
        <taxon>Acidobacteriota</taxon>
        <taxon>Holophagae</taxon>
        <taxon>Holophagales</taxon>
        <taxon>Holophagaceae</taxon>
        <taxon>Mesoterricola</taxon>
    </lineage>
</organism>
<dbReference type="Proteomes" id="UP001228113">
    <property type="component" value="Chromosome"/>
</dbReference>
<dbReference type="RefSeq" id="WP_243346944.1">
    <property type="nucleotide sequence ID" value="NZ_AP027081.1"/>
</dbReference>
<keyword evidence="3" id="KW-1185">Reference proteome</keyword>